<gene>
    <name evidence="2" type="ORF">B4099_3535</name>
</gene>
<dbReference type="InterPro" id="IPR011037">
    <property type="entry name" value="Pyrv_Knase-like_insert_dom_sf"/>
</dbReference>
<reference evidence="2 3" key="1">
    <citation type="submission" date="2016-01" db="EMBL/GenBank/DDBJ databases">
        <title>Genome Sequences of Twelve Sporeforming Bacillus Species Isolated from Foods.</title>
        <authorList>
            <person name="Berendsen E.M."/>
            <person name="Wells-Bennik M.H."/>
            <person name="Krawcyk A.O."/>
            <person name="De Jong A."/>
            <person name="Holsappel S."/>
            <person name="Eijlander R.T."/>
            <person name="Kuipers O.P."/>
        </authorList>
    </citation>
    <scope>NUCLEOTIDE SEQUENCE [LARGE SCALE GENOMIC DNA]</scope>
    <source>
        <strain evidence="2 3">B4099</strain>
    </source>
</reference>
<dbReference type="Gene3D" id="2.40.33.20">
    <property type="entry name" value="PK beta-barrel domain-like"/>
    <property type="match status" value="1"/>
</dbReference>
<dbReference type="GO" id="GO:0003824">
    <property type="term" value="F:catalytic activity"/>
    <property type="evidence" value="ECO:0007669"/>
    <property type="project" value="InterPro"/>
</dbReference>
<evidence type="ECO:0000313" key="2">
    <source>
        <dbReference type="EMBL" id="KYC65905.1"/>
    </source>
</evidence>
<dbReference type="PATRIC" id="fig|1398.25.peg.276"/>
<dbReference type="AlphaFoldDB" id="A0A150K8L0"/>
<dbReference type="PROSITE" id="PS51340">
    <property type="entry name" value="MOSC"/>
    <property type="match status" value="1"/>
</dbReference>
<sequence length="219" mass="24403">MVANGVVVSVNTGKPKALAYKQKVVQSGIFKTPQEGPVYLAKDNFEGDKQADLVHHGGADKAVCVYVADHFPVWGKKFNRTFEPGAFGENITLSGCSEADIHIGDVFQMGEAVVQVSQPREPCYKIAAKHGLDSFPADIVETGWSGFYMRVLEEGFVRKNDSFNLLEKGEKQLSILHISNIRYHDRTNFDAIEEILSVKVLASDWQKLFRKLWLKKGNG</sequence>
<organism evidence="2 3">
    <name type="scientific">Heyndrickxia coagulans</name>
    <name type="common">Weizmannia coagulans</name>
    <dbReference type="NCBI Taxonomy" id="1398"/>
    <lineage>
        <taxon>Bacteria</taxon>
        <taxon>Bacillati</taxon>
        <taxon>Bacillota</taxon>
        <taxon>Bacilli</taxon>
        <taxon>Bacillales</taxon>
        <taxon>Bacillaceae</taxon>
        <taxon>Heyndrickxia</taxon>
    </lineage>
</organism>
<dbReference type="Pfam" id="PF03475">
    <property type="entry name" value="YiiM_3-alpha"/>
    <property type="match status" value="1"/>
</dbReference>
<evidence type="ECO:0000259" key="1">
    <source>
        <dbReference type="PROSITE" id="PS51340"/>
    </source>
</evidence>
<comment type="caution">
    <text evidence="2">The sequence shown here is derived from an EMBL/GenBank/DDBJ whole genome shotgun (WGS) entry which is preliminary data.</text>
</comment>
<proteinExistence type="predicted"/>
<dbReference type="SUPFAM" id="SSF50800">
    <property type="entry name" value="PK beta-barrel domain-like"/>
    <property type="match status" value="1"/>
</dbReference>
<dbReference type="GO" id="GO:0030151">
    <property type="term" value="F:molybdenum ion binding"/>
    <property type="evidence" value="ECO:0007669"/>
    <property type="project" value="InterPro"/>
</dbReference>
<dbReference type="InterPro" id="IPR005163">
    <property type="entry name" value="Tri_helical_YiiM-like"/>
</dbReference>
<dbReference type="InterPro" id="IPR052353">
    <property type="entry name" value="Benzoxazolinone_Detox_Enz"/>
</dbReference>
<dbReference type="PANTHER" id="PTHR30212">
    <property type="entry name" value="PROTEIN YIIM"/>
    <property type="match status" value="1"/>
</dbReference>
<dbReference type="Pfam" id="PF03473">
    <property type="entry name" value="MOSC"/>
    <property type="match status" value="1"/>
</dbReference>
<evidence type="ECO:0000313" key="3">
    <source>
        <dbReference type="Proteomes" id="UP000075304"/>
    </source>
</evidence>
<feature type="domain" description="MOSC" evidence="1">
    <location>
        <begin position="32"/>
        <end position="166"/>
    </location>
</feature>
<dbReference type="GO" id="GO:0030170">
    <property type="term" value="F:pyridoxal phosphate binding"/>
    <property type="evidence" value="ECO:0007669"/>
    <property type="project" value="InterPro"/>
</dbReference>
<accession>A0A150K8L0</accession>
<dbReference type="InterPro" id="IPR005302">
    <property type="entry name" value="MoCF_Sase_C"/>
</dbReference>
<dbReference type="EMBL" id="LQYI01000085">
    <property type="protein sequence ID" value="KYC65905.1"/>
    <property type="molecule type" value="Genomic_DNA"/>
</dbReference>
<dbReference type="Proteomes" id="UP000075304">
    <property type="component" value="Unassembled WGS sequence"/>
</dbReference>
<name>A0A150K8L0_HEYCO</name>
<protein>
    <recommendedName>
        <fullName evidence="1">MOSC domain-containing protein</fullName>
    </recommendedName>
</protein>
<dbReference type="PANTHER" id="PTHR30212:SF4">
    <property type="entry name" value="MOSC DOMAIN-CONTAINING PROTEIN"/>
    <property type="match status" value="1"/>
</dbReference>